<reference evidence="1 2" key="1">
    <citation type="submission" date="2019-11" db="EMBL/GenBank/DDBJ databases">
        <title>Caenimonas koreensis gen. nov., sp. nov., isolated from activated sludge.</title>
        <authorList>
            <person name="Seung H.R."/>
        </authorList>
    </citation>
    <scope>NUCLEOTIDE SEQUENCE [LARGE SCALE GENOMIC DNA]</scope>
    <source>
        <strain evidence="1 2">EMB320</strain>
    </source>
</reference>
<protein>
    <submittedName>
        <fullName evidence="1">Uncharacterized protein</fullName>
    </submittedName>
</protein>
<evidence type="ECO:0000313" key="2">
    <source>
        <dbReference type="Proteomes" id="UP000487350"/>
    </source>
</evidence>
<proteinExistence type="predicted"/>
<dbReference type="EMBL" id="WJBU01000005">
    <property type="protein sequence ID" value="MRD46772.1"/>
    <property type="molecule type" value="Genomic_DNA"/>
</dbReference>
<evidence type="ECO:0000313" key="1">
    <source>
        <dbReference type="EMBL" id="MRD46772.1"/>
    </source>
</evidence>
<dbReference type="AlphaFoldDB" id="A0A844B0F0"/>
<comment type="caution">
    <text evidence="1">The sequence shown here is derived from an EMBL/GenBank/DDBJ whole genome shotgun (WGS) entry which is preliminary data.</text>
</comment>
<dbReference type="Proteomes" id="UP000487350">
    <property type="component" value="Unassembled WGS sequence"/>
</dbReference>
<keyword evidence="2" id="KW-1185">Reference proteome</keyword>
<sequence>MATNIPPMPSNVRSIALAWLRKDEWPRWLELDPQFQPDYEHWLRRMNEAVAELQRRGNKVNKIDVGIDEFLEWSRVNGGKVDTHTRSAFVAYKGMRKETDH</sequence>
<dbReference type="RefSeq" id="WP_153584117.1">
    <property type="nucleotide sequence ID" value="NZ_WJBU01000005.1"/>
</dbReference>
<name>A0A844B0F0_9BURK</name>
<gene>
    <name evidence="1" type="ORF">GHT07_05765</name>
</gene>
<accession>A0A844B0F0</accession>
<organism evidence="1 2">
    <name type="scientific">Caenimonas koreensis DSM 17982</name>
    <dbReference type="NCBI Taxonomy" id="1121255"/>
    <lineage>
        <taxon>Bacteria</taxon>
        <taxon>Pseudomonadati</taxon>
        <taxon>Pseudomonadota</taxon>
        <taxon>Betaproteobacteria</taxon>
        <taxon>Burkholderiales</taxon>
        <taxon>Comamonadaceae</taxon>
        <taxon>Caenimonas</taxon>
    </lineage>
</organism>